<protein>
    <submittedName>
        <fullName evidence="2">Uncharacterized protein</fullName>
    </submittedName>
</protein>
<dbReference type="EMBL" id="CP004373">
    <property type="protein sequence ID" value="AHK71385.1"/>
    <property type="molecule type" value="Genomic_DNA"/>
</dbReference>
<name>A0A067Z6S8_GLUOY</name>
<feature type="transmembrane region" description="Helical" evidence="1">
    <location>
        <begin position="109"/>
        <end position="130"/>
    </location>
</feature>
<evidence type="ECO:0000313" key="3">
    <source>
        <dbReference type="Proteomes" id="UP000031656"/>
    </source>
</evidence>
<sequence>MRSFLPSGALERSDMIRALRLYGTRVFLVGNPMIFTAVIFILLAGLTAHELHTALLTQSLEKALKHANVFNAAIAATFVQNCLQTHSGNQIGASQAPAIPGLLQAEARAAALMSMVAILALSGLLAWSGLPLHDTLFYTLLNTVPAVIQWYAPPQQASRKIKGITAVIGVGLLLGLMLLTFATDFPLWALTRPALLTVPADLAMMGLLTAAIMTLPNRLHSPAMMAPTDGFTASAPDFALPETTPRVAPRDLSFYQLRQMLLAPATPTNLRNDLLTSLFMPACAVLIMGSLPLGHGSFGNRIAHLTPGMTILIALQDAWISNRKHWPLLLTTGRFGSRLDFVRAVFTAKANRVFMTAPLRTLSLMLPVTLFKPLAPSHALLDAAELLVATLGVTFCCPLPFLVMKQPPQGVIVAATVAPAFVLQFCNPFILGSRIFGPVALAFAALGALCFFVVPSRMARTDWPYETE</sequence>
<evidence type="ECO:0000313" key="2">
    <source>
        <dbReference type="EMBL" id="AHK71385.1"/>
    </source>
</evidence>
<feature type="transmembrane region" description="Helical" evidence="1">
    <location>
        <begin position="410"/>
        <end position="430"/>
    </location>
</feature>
<feature type="transmembrane region" description="Helical" evidence="1">
    <location>
        <begin position="26"/>
        <end position="46"/>
    </location>
</feature>
<reference evidence="2 3" key="1">
    <citation type="journal article" date="2015" name="Appl. Microbiol. Biotechnol.">
        <title>The consequence of an additional NADH dehydrogenase paralog on the growth of Gluconobacter oxydans DSM3504.</title>
        <authorList>
            <person name="Kostner D."/>
            <person name="Luchterhand B."/>
            <person name="Junker A."/>
            <person name="Volland S."/>
            <person name="Daniel R."/>
            <person name="Buchs J."/>
            <person name="Liebl W."/>
            <person name="Ehrenreich A."/>
        </authorList>
    </citation>
    <scope>NUCLEOTIDE SEQUENCE [LARGE SCALE GENOMIC DNA]</scope>
    <source>
        <strain evidence="2">DSM 3504</strain>
    </source>
</reference>
<feature type="transmembrane region" description="Helical" evidence="1">
    <location>
        <begin position="436"/>
        <end position="454"/>
    </location>
</feature>
<evidence type="ECO:0000256" key="1">
    <source>
        <dbReference type="SAM" id="Phobius"/>
    </source>
</evidence>
<dbReference type="Proteomes" id="UP000031656">
    <property type="component" value="Chromosome"/>
</dbReference>
<proteinExistence type="predicted"/>
<dbReference type="HOGENOM" id="CLU_583635_0_0_5"/>
<dbReference type="KEGG" id="goy:GLS_c14970"/>
<accession>A0A067Z6S8</accession>
<feature type="transmembrane region" description="Helical" evidence="1">
    <location>
        <begin position="274"/>
        <end position="295"/>
    </location>
</feature>
<feature type="transmembrane region" description="Helical" evidence="1">
    <location>
        <begin position="194"/>
        <end position="215"/>
    </location>
</feature>
<feature type="transmembrane region" description="Helical" evidence="1">
    <location>
        <begin position="383"/>
        <end position="403"/>
    </location>
</feature>
<dbReference type="GeneID" id="56905717"/>
<feature type="transmembrane region" description="Helical" evidence="1">
    <location>
        <begin position="164"/>
        <end position="182"/>
    </location>
</feature>
<dbReference type="RefSeq" id="WP_041111758.1">
    <property type="nucleotide sequence ID" value="NZ_CP004373.1"/>
</dbReference>
<organism evidence="2 3">
    <name type="scientific">Gluconobacter oxydans DSM 3504</name>
    <dbReference type="NCBI Taxonomy" id="1288313"/>
    <lineage>
        <taxon>Bacteria</taxon>
        <taxon>Pseudomonadati</taxon>
        <taxon>Pseudomonadota</taxon>
        <taxon>Alphaproteobacteria</taxon>
        <taxon>Acetobacterales</taxon>
        <taxon>Acetobacteraceae</taxon>
        <taxon>Gluconobacter</taxon>
    </lineage>
</organism>
<keyword evidence="1" id="KW-0472">Membrane</keyword>
<keyword evidence="1" id="KW-1133">Transmembrane helix</keyword>
<dbReference type="AlphaFoldDB" id="A0A067Z6S8"/>
<keyword evidence="1" id="KW-0812">Transmembrane</keyword>
<gene>
    <name evidence="2" type="ORF">GLS_c14970</name>
</gene>